<accession>A0A162P373</accession>
<comment type="caution">
    <text evidence="1">The sequence shown here is derived from an EMBL/GenBank/DDBJ whole genome shotgun (WGS) entry which is preliminary data.</text>
</comment>
<name>A0A162P373_COLIC</name>
<keyword evidence="2" id="KW-1185">Reference proteome</keyword>
<sequence>NSGPSRATKLRRLRLRRVNHPRRARLMRRKALCNHQGAHAYNMIASWLGNSSLACTAPKTNEPGFSGVPPFALLSSNGDERRPTLFAVFVSNAYLTPSYLVRTTKPLRGSDNRD</sequence>
<dbReference type="AlphaFoldDB" id="A0A162P373"/>
<feature type="non-terminal residue" evidence="1">
    <location>
        <position position="1"/>
    </location>
</feature>
<protein>
    <submittedName>
        <fullName evidence="1">Uncharacterized protein</fullName>
    </submittedName>
</protein>
<dbReference type="Proteomes" id="UP000076584">
    <property type="component" value="Unassembled WGS sequence"/>
</dbReference>
<organism evidence="1 2">
    <name type="scientific">Colletotrichum incanum</name>
    <name type="common">Soybean anthracnose fungus</name>
    <dbReference type="NCBI Taxonomy" id="1573173"/>
    <lineage>
        <taxon>Eukaryota</taxon>
        <taxon>Fungi</taxon>
        <taxon>Dikarya</taxon>
        <taxon>Ascomycota</taxon>
        <taxon>Pezizomycotina</taxon>
        <taxon>Sordariomycetes</taxon>
        <taxon>Hypocreomycetidae</taxon>
        <taxon>Glomerellales</taxon>
        <taxon>Glomerellaceae</taxon>
        <taxon>Colletotrichum</taxon>
        <taxon>Colletotrichum spaethianum species complex</taxon>
    </lineage>
</organism>
<dbReference type="EMBL" id="LFIW01000399">
    <property type="protein sequence ID" value="KZL86625.1"/>
    <property type="molecule type" value="Genomic_DNA"/>
</dbReference>
<evidence type="ECO:0000313" key="2">
    <source>
        <dbReference type="Proteomes" id="UP000076584"/>
    </source>
</evidence>
<reference evidence="1 2" key="1">
    <citation type="submission" date="2015-06" db="EMBL/GenBank/DDBJ databases">
        <title>Survival trade-offs in plant roots during colonization by closely related pathogenic and mutualistic fungi.</title>
        <authorList>
            <person name="Hacquard S."/>
            <person name="Kracher B."/>
            <person name="Hiruma K."/>
            <person name="Weinman A."/>
            <person name="Muench P."/>
            <person name="Garrido Oter R."/>
            <person name="Ver Loren van Themaat E."/>
            <person name="Dallerey J.-F."/>
            <person name="Damm U."/>
            <person name="Henrissat B."/>
            <person name="Lespinet O."/>
            <person name="Thon M."/>
            <person name="Kemen E."/>
            <person name="McHardy A.C."/>
            <person name="Schulze-Lefert P."/>
            <person name="O'Connell R.J."/>
        </authorList>
    </citation>
    <scope>NUCLEOTIDE SEQUENCE [LARGE SCALE GENOMIC DNA]</scope>
    <source>
        <strain evidence="1 2">MAFF 238704</strain>
    </source>
</reference>
<evidence type="ECO:0000313" key="1">
    <source>
        <dbReference type="EMBL" id="KZL86625.1"/>
    </source>
</evidence>
<gene>
    <name evidence="1" type="ORF">CI238_04267</name>
</gene>
<proteinExistence type="predicted"/>